<evidence type="ECO:0000313" key="33">
    <source>
        <dbReference type="EMBL" id="ERE76982.1"/>
    </source>
</evidence>
<keyword evidence="11" id="KW-0547">Nucleotide-binding</keyword>
<dbReference type="GO" id="GO:0046872">
    <property type="term" value="F:metal ion binding"/>
    <property type="evidence" value="ECO:0007669"/>
    <property type="project" value="UniProtKB-KW"/>
</dbReference>
<evidence type="ECO:0000256" key="2">
    <source>
        <dbReference type="ARBA" id="ARBA00004322"/>
    </source>
</evidence>
<evidence type="ECO:0000256" key="17">
    <source>
        <dbReference type="ARBA" id="ARBA00022843"/>
    </source>
</evidence>
<evidence type="ECO:0000256" key="9">
    <source>
        <dbReference type="ARBA" id="ARBA00022703"/>
    </source>
</evidence>
<keyword evidence="20" id="KW-0234">DNA repair</keyword>
<dbReference type="Proteomes" id="UP000030759">
    <property type="component" value="Unassembled WGS sequence"/>
</dbReference>
<keyword evidence="18" id="KW-0805">Transcription regulation</keyword>
<feature type="compositionally biased region" description="Low complexity" evidence="30">
    <location>
        <begin position="1"/>
        <end position="64"/>
    </location>
</feature>
<dbReference type="SMART" id="SM00240">
    <property type="entry name" value="FHA"/>
    <property type="match status" value="1"/>
</dbReference>
<evidence type="ECO:0000256" key="22">
    <source>
        <dbReference type="ARBA" id="ARBA00023306"/>
    </source>
</evidence>
<keyword evidence="16" id="KW-0460">Magnesium</keyword>
<evidence type="ECO:0000256" key="4">
    <source>
        <dbReference type="ARBA" id="ARBA00012513"/>
    </source>
</evidence>
<dbReference type="PROSITE" id="PS50006">
    <property type="entry name" value="FHA_DOMAIN"/>
    <property type="match status" value="1"/>
</dbReference>
<evidence type="ECO:0000256" key="29">
    <source>
        <dbReference type="ARBA" id="ARBA00083719"/>
    </source>
</evidence>
<reference evidence="34" key="1">
    <citation type="journal article" date="2013" name="Nat. Biotechnol.">
        <title>Chinese hamster genome sequenced from sorted chromosomes.</title>
        <authorList>
            <person name="Brinkrolf K."/>
            <person name="Rupp O."/>
            <person name="Laux H."/>
            <person name="Kollin F."/>
            <person name="Ernst W."/>
            <person name="Linke B."/>
            <person name="Kofler R."/>
            <person name="Romand S."/>
            <person name="Hesse F."/>
            <person name="Budach W.E."/>
            <person name="Galosy S."/>
            <person name="Muller D."/>
            <person name="Noll T."/>
            <person name="Wienberg J."/>
            <person name="Jostock T."/>
            <person name="Leonard M."/>
            <person name="Grillari J."/>
            <person name="Tauch A."/>
            <person name="Goesmann A."/>
            <person name="Helk B."/>
            <person name="Mott J.E."/>
            <person name="Puhler A."/>
            <person name="Borth N."/>
        </authorList>
    </citation>
    <scope>NUCLEOTIDE SEQUENCE [LARGE SCALE GENOMIC DNA]</scope>
    <source>
        <strain evidence="34">17A/GY</strain>
    </source>
</reference>
<dbReference type="EC" id="2.7.11.1" evidence="4"/>
<dbReference type="GO" id="GO:0008630">
    <property type="term" value="P:intrinsic apoptotic signaling pathway in response to DNA damage"/>
    <property type="evidence" value="ECO:0007669"/>
    <property type="project" value="UniProtKB-ARBA"/>
</dbReference>
<organism evidence="33 34">
    <name type="scientific">Cricetulus griseus</name>
    <name type="common">Chinese hamster</name>
    <name type="synonym">Cricetulus barabensis griseus</name>
    <dbReference type="NCBI Taxonomy" id="10029"/>
    <lineage>
        <taxon>Eukaryota</taxon>
        <taxon>Metazoa</taxon>
        <taxon>Chordata</taxon>
        <taxon>Craniata</taxon>
        <taxon>Vertebrata</taxon>
        <taxon>Euteleostomi</taxon>
        <taxon>Mammalia</taxon>
        <taxon>Eutheria</taxon>
        <taxon>Euarchontoglires</taxon>
        <taxon>Glires</taxon>
        <taxon>Rodentia</taxon>
        <taxon>Myomorpha</taxon>
        <taxon>Muroidea</taxon>
        <taxon>Cricetidae</taxon>
        <taxon>Cricetinae</taxon>
        <taxon>Cricetulus</taxon>
    </lineage>
</organism>
<evidence type="ECO:0000256" key="30">
    <source>
        <dbReference type="SAM" id="MobiDB-lite"/>
    </source>
</evidence>
<evidence type="ECO:0000256" key="7">
    <source>
        <dbReference type="ARBA" id="ARBA00022618"/>
    </source>
</evidence>
<evidence type="ECO:0000256" key="28">
    <source>
        <dbReference type="ARBA" id="ARBA00080352"/>
    </source>
</evidence>
<evidence type="ECO:0000256" key="25">
    <source>
        <dbReference type="ARBA" id="ARBA00060832"/>
    </source>
</evidence>
<dbReference type="GO" id="GO:0004674">
    <property type="term" value="F:protein serine/threonine kinase activity"/>
    <property type="evidence" value="ECO:0007669"/>
    <property type="project" value="UniProtKB-KW"/>
</dbReference>
<sequence>MKNQQSHSSGSCSQSQGGFTQSQGTSSQLHDLSSQSQGTSSSSSGTVSSSSQSSHSSSGTLSSLETVSTQELCSIPEDPEPEEPGPAPWARLWSLQEGFSNLDCINDNYWFGRDKSCEYCFDGPLLRRTDKYRTYSKKHFRIFREMGPKNSYIVYIEDHSGNGTFVNTELIGKGKRLPLSNNSEIALSLCRNKDLCTSQSDGDIFISIKVPSSHMILASVKLTKTKQKKQNKTHGACGEVKMAFERRTCKKVAIKIISKRKFALGSLREAADTAPSVETEIEILKKLNHPCIIQIKDVFDADDYYIVLELMEGGELFDRVVGNKRLKEATCKLYFYQMLLAVQYLHENGIIHRDLKPENVLLSSQEEDCLIKITDFGQSKILGETSLMRTLCGTPTYLAPEVLVSNGTAGYSRAVDCWSLGVILFICLSGYPPFSEHKTQVSLKDQITSGKYNFIPEVWTDISEKALDLVKKLLVVDPKARFTTEEALRHPWLQDEYMKKKFQDLLAQEKNLMALSPIPAQIPLFGVKTIAQRSPDEPALSKAEFVEKVRQSNQACHDGDFHTAIVLYNEALAVDPQNCILYSNRSAAYMKTQQYHKALDDAIKARLLNPKWPKLVPVYFHAIVCEPIPEVRVICRSVTEVI</sequence>
<dbReference type="FunFam" id="3.30.200.20:FF:000255">
    <property type="entry name" value="serine/threonine-protein kinase Chk2 isoform X1"/>
    <property type="match status" value="1"/>
</dbReference>
<comment type="catalytic activity">
    <reaction evidence="23">
        <text>L-threonyl-[protein] + ATP = O-phospho-L-threonyl-[protein] + ADP + H(+)</text>
        <dbReference type="Rhea" id="RHEA:46608"/>
        <dbReference type="Rhea" id="RHEA-COMP:11060"/>
        <dbReference type="Rhea" id="RHEA-COMP:11605"/>
        <dbReference type="ChEBI" id="CHEBI:15378"/>
        <dbReference type="ChEBI" id="CHEBI:30013"/>
        <dbReference type="ChEBI" id="CHEBI:30616"/>
        <dbReference type="ChEBI" id="CHEBI:61977"/>
        <dbReference type="ChEBI" id="CHEBI:456216"/>
        <dbReference type="EC" id="2.7.11.1"/>
    </reaction>
</comment>
<proteinExistence type="inferred from homology"/>
<feature type="region of interest" description="Disordered" evidence="30">
    <location>
        <begin position="1"/>
        <end position="88"/>
    </location>
</feature>
<dbReference type="Gene3D" id="1.10.510.10">
    <property type="entry name" value="Transferase(Phosphotransferase) domain 1"/>
    <property type="match status" value="1"/>
</dbReference>
<dbReference type="InterPro" id="IPR019734">
    <property type="entry name" value="TPR_rpt"/>
</dbReference>
<dbReference type="GO" id="GO:0005737">
    <property type="term" value="C:cytoplasm"/>
    <property type="evidence" value="ECO:0007669"/>
    <property type="project" value="TreeGrafter"/>
</dbReference>
<dbReference type="SUPFAM" id="SSF56112">
    <property type="entry name" value="Protein kinase-like (PK-like)"/>
    <property type="match status" value="1"/>
</dbReference>
<evidence type="ECO:0000256" key="14">
    <source>
        <dbReference type="ARBA" id="ARBA00022777"/>
    </source>
</evidence>
<dbReference type="GO" id="GO:0051301">
    <property type="term" value="P:cell division"/>
    <property type="evidence" value="ECO:0007669"/>
    <property type="project" value="UniProtKB-KW"/>
</dbReference>
<dbReference type="Pfam" id="PF00498">
    <property type="entry name" value="FHA"/>
    <property type="match status" value="1"/>
</dbReference>
<keyword evidence="21" id="KW-0539">Nucleus</keyword>
<dbReference type="InterPro" id="IPR011009">
    <property type="entry name" value="Kinase-like_dom_sf"/>
</dbReference>
<evidence type="ECO:0000256" key="19">
    <source>
        <dbReference type="ARBA" id="ARBA00023163"/>
    </source>
</evidence>
<keyword evidence="10" id="KW-0479">Metal-binding</keyword>
<keyword evidence="15" id="KW-0067">ATP-binding</keyword>
<evidence type="ECO:0000256" key="15">
    <source>
        <dbReference type="ARBA" id="ARBA00022840"/>
    </source>
</evidence>
<protein>
    <recommendedName>
        <fullName evidence="27">Serine/threonine-protein kinase Chk2</fullName>
        <ecNumber evidence="4">2.7.11.1</ecNumber>
    </recommendedName>
    <alternativeName>
        <fullName evidence="28">CHK2 checkpoint homolog</fullName>
    </alternativeName>
    <alternativeName>
        <fullName evidence="29">Checkpoint kinase 2</fullName>
    </alternativeName>
</protein>
<comment type="catalytic activity">
    <reaction evidence="24">
        <text>L-seryl-[protein] + ATP = O-phospho-L-seryl-[protein] + ADP + H(+)</text>
        <dbReference type="Rhea" id="RHEA:17989"/>
        <dbReference type="Rhea" id="RHEA-COMP:9863"/>
        <dbReference type="Rhea" id="RHEA-COMP:11604"/>
        <dbReference type="ChEBI" id="CHEBI:15378"/>
        <dbReference type="ChEBI" id="CHEBI:29999"/>
        <dbReference type="ChEBI" id="CHEBI:30616"/>
        <dbReference type="ChEBI" id="CHEBI:83421"/>
        <dbReference type="ChEBI" id="CHEBI:456216"/>
        <dbReference type="EC" id="2.7.11.1"/>
    </reaction>
</comment>
<evidence type="ECO:0000256" key="10">
    <source>
        <dbReference type="ARBA" id="ARBA00022723"/>
    </source>
</evidence>
<comment type="cofactor">
    <cofactor evidence="1">
        <name>Mg(2+)</name>
        <dbReference type="ChEBI" id="CHEBI:18420"/>
    </cofactor>
</comment>
<evidence type="ECO:0000313" key="34">
    <source>
        <dbReference type="Proteomes" id="UP000030759"/>
    </source>
</evidence>
<keyword evidence="13" id="KW-0498">Mitosis</keyword>
<dbReference type="InterPro" id="IPR000253">
    <property type="entry name" value="FHA_dom"/>
</dbReference>
<evidence type="ECO:0000256" key="3">
    <source>
        <dbReference type="ARBA" id="ARBA00004642"/>
    </source>
</evidence>
<evidence type="ECO:0000256" key="20">
    <source>
        <dbReference type="ARBA" id="ARBA00023204"/>
    </source>
</evidence>
<comment type="subunit">
    <text evidence="26">Homodimer. Homodimerization is part of the activation process but the dimer may dissociate following activation. Interacts with PML. Interacts with TP53. Interacts with RB1; phosphorylates RB1. Interacts with BRCA1. Interacts (phosphorylated at Thr-68) with MDC1; requires ATM-mediated phosphorylation of CHEK2. Interacts with TP53BP1; modulates CHEK2 phosphorylation at Thr-68 in response to ionizing radiation. Interacts with CDC25A; phosphorylates CDC25A and mediates its degradation in response to ionizing radiation. Interacts with CUL1; mediates CHEK2 ubiquitination and regulation. Interacts with CDKN2AIP. Interacts (via protein kinase domain) with CCAR2 (via N-terminus). Interacts with SIRT1.</text>
</comment>
<dbReference type="AlphaFoldDB" id="A0A061I5K4"/>
<evidence type="ECO:0000256" key="24">
    <source>
        <dbReference type="ARBA" id="ARBA00048679"/>
    </source>
</evidence>
<dbReference type="GO" id="GO:0005524">
    <property type="term" value="F:ATP binding"/>
    <property type="evidence" value="ECO:0007669"/>
    <property type="project" value="UniProtKB-KW"/>
</dbReference>
<dbReference type="SMART" id="SM00220">
    <property type="entry name" value="S_TKc"/>
    <property type="match status" value="1"/>
</dbReference>
<evidence type="ECO:0000256" key="27">
    <source>
        <dbReference type="ARBA" id="ARBA00070912"/>
    </source>
</evidence>
<dbReference type="Gene3D" id="2.60.200.20">
    <property type="match status" value="1"/>
</dbReference>
<evidence type="ECO:0000256" key="12">
    <source>
        <dbReference type="ARBA" id="ARBA00022763"/>
    </source>
</evidence>
<keyword evidence="19" id="KW-0804">Transcription</keyword>
<dbReference type="Gene3D" id="3.30.200.20">
    <property type="entry name" value="Phosphorylase Kinase, domain 1"/>
    <property type="match status" value="1"/>
</dbReference>
<evidence type="ECO:0000256" key="1">
    <source>
        <dbReference type="ARBA" id="ARBA00001946"/>
    </source>
</evidence>
<evidence type="ECO:0000256" key="11">
    <source>
        <dbReference type="ARBA" id="ARBA00022741"/>
    </source>
</evidence>
<evidence type="ECO:0000259" key="32">
    <source>
        <dbReference type="PROSITE" id="PS50011"/>
    </source>
</evidence>
<feature type="domain" description="FHA" evidence="31">
    <location>
        <begin position="109"/>
        <end position="171"/>
    </location>
</feature>
<dbReference type="GO" id="GO:0106310">
    <property type="term" value="F:protein serine kinase activity"/>
    <property type="evidence" value="ECO:0007669"/>
    <property type="project" value="RHEA"/>
</dbReference>
<name>A0A061I5K4_CRIGR</name>
<dbReference type="SMART" id="SM00028">
    <property type="entry name" value="TPR"/>
    <property type="match status" value="2"/>
</dbReference>
<accession>A0A061I5K4</accession>
<keyword evidence="7" id="KW-0132">Cell division</keyword>
<evidence type="ECO:0000256" key="16">
    <source>
        <dbReference type="ARBA" id="ARBA00022842"/>
    </source>
</evidence>
<dbReference type="CDD" id="cd14084">
    <property type="entry name" value="STKc_Chk2"/>
    <property type="match status" value="1"/>
</dbReference>
<evidence type="ECO:0000256" key="6">
    <source>
        <dbReference type="ARBA" id="ARBA00022553"/>
    </source>
</evidence>
<feature type="domain" description="Protein kinase" evidence="32">
    <location>
        <begin position="226"/>
        <end position="493"/>
    </location>
</feature>
<dbReference type="CDD" id="cd22666">
    <property type="entry name" value="FHA_CHK2"/>
    <property type="match status" value="1"/>
</dbReference>
<evidence type="ECO:0000256" key="21">
    <source>
        <dbReference type="ARBA" id="ARBA00023242"/>
    </source>
</evidence>
<dbReference type="GO" id="GO:0016605">
    <property type="term" value="C:PML body"/>
    <property type="evidence" value="ECO:0007669"/>
    <property type="project" value="UniProtKB-SubCell"/>
</dbReference>
<dbReference type="InterPro" id="IPR008984">
    <property type="entry name" value="SMAD_FHA_dom_sf"/>
</dbReference>
<keyword evidence="12" id="KW-0227">DNA damage</keyword>
<dbReference type="InterPro" id="IPR008271">
    <property type="entry name" value="Ser/Thr_kinase_AS"/>
</dbReference>
<comment type="subcellular location">
    <subcellularLocation>
        <location evidence="2">Nucleus</location>
        <location evidence="2">PML body</location>
    </subcellularLocation>
    <subcellularLocation>
        <location evidence="3">Nucleus</location>
        <location evidence="3">Nucleoplasm</location>
    </subcellularLocation>
</comment>
<keyword evidence="5" id="KW-0723">Serine/threonine-protein kinase</keyword>
<evidence type="ECO:0000259" key="31">
    <source>
        <dbReference type="PROSITE" id="PS50006"/>
    </source>
</evidence>
<dbReference type="PANTHER" id="PTHR44167:SF24">
    <property type="entry name" value="SERINE_THREONINE-PROTEIN KINASE CHK2"/>
    <property type="match status" value="1"/>
</dbReference>
<evidence type="ECO:0000256" key="23">
    <source>
        <dbReference type="ARBA" id="ARBA00047899"/>
    </source>
</evidence>
<dbReference type="Pfam" id="PF00069">
    <property type="entry name" value="Pkinase"/>
    <property type="match status" value="1"/>
</dbReference>
<evidence type="ECO:0000256" key="26">
    <source>
        <dbReference type="ARBA" id="ARBA00063397"/>
    </source>
</evidence>
<keyword evidence="17" id="KW-0832">Ubl conjugation</keyword>
<keyword evidence="8 33" id="KW-0808">Transferase</keyword>
<dbReference type="GO" id="GO:0030330">
    <property type="term" value="P:DNA damage response, signal transduction by p53 class mediator"/>
    <property type="evidence" value="ECO:0007669"/>
    <property type="project" value="UniProtKB-ARBA"/>
</dbReference>
<dbReference type="PROSITE" id="PS50011">
    <property type="entry name" value="PROTEIN_KINASE_DOM"/>
    <property type="match status" value="1"/>
</dbReference>
<comment type="similarity">
    <text evidence="25">Belongs to the protein kinase superfamily. CAMK Ser/Thr protein kinase family. CHK2 subfamily.</text>
</comment>
<dbReference type="FunFam" id="2.60.200.20:FF:000011">
    <property type="entry name" value="Serine/threonine-protein kinase Chk2"/>
    <property type="match status" value="1"/>
</dbReference>
<dbReference type="EMBL" id="KE673695">
    <property type="protein sequence ID" value="ERE76982.1"/>
    <property type="molecule type" value="Genomic_DNA"/>
</dbReference>
<gene>
    <name evidence="33" type="ORF">H671_4g11407</name>
</gene>
<dbReference type="PANTHER" id="PTHR44167">
    <property type="entry name" value="OVARIAN-SPECIFIC SERINE/THREONINE-PROTEIN KINASE LOK-RELATED"/>
    <property type="match status" value="1"/>
</dbReference>
<dbReference type="Gene3D" id="1.25.40.10">
    <property type="entry name" value="Tetratricopeptide repeat domain"/>
    <property type="match status" value="1"/>
</dbReference>
<evidence type="ECO:0000256" key="13">
    <source>
        <dbReference type="ARBA" id="ARBA00022776"/>
    </source>
</evidence>
<evidence type="ECO:0000256" key="18">
    <source>
        <dbReference type="ARBA" id="ARBA00023015"/>
    </source>
</evidence>
<dbReference type="GO" id="GO:0044773">
    <property type="term" value="P:mitotic DNA damage checkpoint signaling"/>
    <property type="evidence" value="ECO:0007669"/>
    <property type="project" value="TreeGrafter"/>
</dbReference>
<keyword evidence="6" id="KW-0597">Phosphoprotein</keyword>
<dbReference type="GO" id="GO:0006281">
    <property type="term" value="P:DNA repair"/>
    <property type="evidence" value="ECO:0007669"/>
    <property type="project" value="UniProtKB-KW"/>
</dbReference>
<dbReference type="SUPFAM" id="SSF48452">
    <property type="entry name" value="TPR-like"/>
    <property type="match status" value="1"/>
</dbReference>
<keyword evidence="14 33" id="KW-0418">Kinase</keyword>
<dbReference type="InterPro" id="IPR011990">
    <property type="entry name" value="TPR-like_helical_dom_sf"/>
</dbReference>
<evidence type="ECO:0000256" key="5">
    <source>
        <dbReference type="ARBA" id="ARBA00022527"/>
    </source>
</evidence>
<dbReference type="InterPro" id="IPR000719">
    <property type="entry name" value="Prot_kinase_dom"/>
</dbReference>
<dbReference type="PROSITE" id="PS00108">
    <property type="entry name" value="PROTEIN_KINASE_ST"/>
    <property type="match status" value="1"/>
</dbReference>
<keyword evidence="9" id="KW-0053">Apoptosis</keyword>
<evidence type="ECO:0000256" key="8">
    <source>
        <dbReference type="ARBA" id="ARBA00022679"/>
    </source>
</evidence>
<keyword evidence="22" id="KW-0131">Cell cycle</keyword>
<dbReference type="FunFam" id="1.10.510.10:FF:000354">
    <property type="entry name" value="Serine/threonine-protein kinase Chk2"/>
    <property type="match status" value="1"/>
</dbReference>
<dbReference type="SUPFAM" id="SSF49879">
    <property type="entry name" value="SMAD/FHA domain"/>
    <property type="match status" value="1"/>
</dbReference>